<dbReference type="RefSeq" id="WP_207884167.1">
    <property type="nucleotide sequence ID" value="NZ_JAFVMF010000046.1"/>
</dbReference>
<protein>
    <recommendedName>
        <fullName evidence="4">Transposase</fullName>
    </recommendedName>
</protein>
<proteinExistence type="predicted"/>
<evidence type="ECO:0000313" key="2">
    <source>
        <dbReference type="EMBL" id="MBO1362086.1"/>
    </source>
</evidence>
<evidence type="ECO:0008006" key="4">
    <source>
        <dbReference type="Google" id="ProtNLM"/>
    </source>
</evidence>
<organism evidence="1 3">
    <name type="scientific">Acetobacter sacchari</name>
    <dbReference type="NCBI Taxonomy" id="2661687"/>
    <lineage>
        <taxon>Bacteria</taxon>
        <taxon>Pseudomonadati</taxon>
        <taxon>Pseudomonadota</taxon>
        <taxon>Alphaproteobacteria</taxon>
        <taxon>Acetobacterales</taxon>
        <taxon>Acetobacteraceae</taxon>
        <taxon>Acetobacter</taxon>
    </lineage>
</organism>
<evidence type="ECO:0000313" key="3">
    <source>
        <dbReference type="Proteomes" id="UP000664771"/>
    </source>
</evidence>
<comment type="caution">
    <text evidence="1">The sequence shown here is derived from an EMBL/GenBank/DDBJ whole genome shotgun (WGS) entry which is preliminary data.</text>
</comment>
<gene>
    <name evidence="1" type="ORF">J2D73_20020</name>
    <name evidence="2" type="ORF">J2D73_20115</name>
</gene>
<reference evidence="1 3" key="1">
    <citation type="submission" date="2021-03" db="EMBL/GenBank/DDBJ databases">
        <title>The complete genome sequence of Acetobacter sacchari TBRC 11175.</title>
        <authorList>
            <person name="Charoenyingcharoen P."/>
            <person name="Yukphan P."/>
        </authorList>
    </citation>
    <scope>NUCLEOTIDE SEQUENCE [LARGE SCALE GENOMIC DNA]</scope>
    <source>
        <strain evidence="1 3">TBRC 11175</strain>
    </source>
</reference>
<dbReference type="Proteomes" id="UP000664771">
    <property type="component" value="Unassembled WGS sequence"/>
</dbReference>
<dbReference type="EMBL" id="JAFVMF010000048">
    <property type="protein sequence ID" value="MBO1362086.1"/>
    <property type="molecule type" value="Genomic_DNA"/>
</dbReference>
<dbReference type="EMBL" id="JAFVMF010000046">
    <property type="protein sequence ID" value="MBO1362072.1"/>
    <property type="molecule type" value="Genomic_DNA"/>
</dbReference>
<evidence type="ECO:0000313" key="1">
    <source>
        <dbReference type="EMBL" id="MBO1362072.1"/>
    </source>
</evidence>
<name>A0ABS3M1J5_9PROT</name>
<keyword evidence="3" id="KW-1185">Reference proteome</keyword>
<accession>A0ABS3M1J5</accession>
<sequence>MRILIFDGPRKSDVAKAMGLSALRAHTVIADRQNEVIAPSAPKLVRTDRRKAFDFPANKPFREHQARTGGYLISATTP</sequence>